<evidence type="ECO:0000313" key="6">
    <source>
        <dbReference type="EMBL" id="PWA28863.1"/>
    </source>
</evidence>
<keyword evidence="7" id="KW-1185">Reference proteome</keyword>
<dbReference type="Proteomes" id="UP000250572">
    <property type="component" value="Unassembled WGS sequence"/>
</dbReference>
<dbReference type="Pfam" id="PF00100">
    <property type="entry name" value="Zona_pellucida"/>
    <property type="match status" value="1"/>
</dbReference>
<name>A0A315W247_GAMAF</name>
<sequence>MAATIQQLPRLPWCKSRVLIPSTNKRGSLQISWIDERPRMRMQKNDADVPEVTLNLNSLHFKHIFRMKAFILAVVCVCGFAAGSEDERLPNKCEVCKFLTMELQEALEKTGRSKEVLEVGEVLDTGKRRRKIKYNTSETRLTEAVDNICERILQYNVHAERPGSLRYAKGSSQTMTTLKNLVNKGVKVDLGMPYELWDEPSAEVTNMKKQCETMLEQYEDVVEEWYFHHQDRRLENFLCENHVLTTSERECLEEVWKGDTGLKGGAEEEKRADKEGTTHDAELGATRIKPNRFFCFTLTRLLRRSQALSGGQHGDRDETSPVGPQRPPPAHLVGLRLGPSGSGRDRCIASRSADGEFIIMAPLAECGSRVTVDDAVLYSNMLLFFFPGSSPGETFKTEGAAVPVLCRYKRRYAESSGALRPTWTSVVSVHSDHLTLDFYLNLMTDDWSSERHSPVYFMSEMVNILASIDHHHHHHPPLRLHAGSCVATLTPDVDSHPRYHFIDHQGCFTDSQLCGSGSRFLPRVRDDLLRIQLEPFLFHQDRRYSIYITCYLEAVALSKKDPEKKSLLFYNWEVSGGQQMGTIMSARAVTDPERRPKAAVLISSTRGRRGATESAD</sequence>
<dbReference type="InterPro" id="IPR021852">
    <property type="entry name" value="DUF3456"/>
</dbReference>
<feature type="domain" description="ZP" evidence="5">
    <location>
        <begin position="313"/>
        <end position="571"/>
    </location>
</feature>
<dbReference type="PROSITE" id="PS51034">
    <property type="entry name" value="ZP_2"/>
    <property type="match status" value="1"/>
</dbReference>
<evidence type="ECO:0000259" key="5">
    <source>
        <dbReference type="PROSITE" id="PS51034"/>
    </source>
</evidence>
<organism evidence="6 7">
    <name type="scientific">Gambusia affinis</name>
    <name type="common">Western mosquitofish</name>
    <name type="synonym">Heterandria affinis</name>
    <dbReference type="NCBI Taxonomy" id="33528"/>
    <lineage>
        <taxon>Eukaryota</taxon>
        <taxon>Metazoa</taxon>
        <taxon>Chordata</taxon>
        <taxon>Craniata</taxon>
        <taxon>Vertebrata</taxon>
        <taxon>Euteleostomi</taxon>
        <taxon>Actinopterygii</taxon>
        <taxon>Neopterygii</taxon>
        <taxon>Teleostei</taxon>
        <taxon>Neoteleostei</taxon>
        <taxon>Acanthomorphata</taxon>
        <taxon>Ovalentaria</taxon>
        <taxon>Atherinomorphae</taxon>
        <taxon>Cyprinodontiformes</taxon>
        <taxon>Poeciliidae</taxon>
        <taxon>Poeciliinae</taxon>
        <taxon>Gambusia</taxon>
    </lineage>
</organism>
<dbReference type="PANTHER" id="PTHR15382:SF3">
    <property type="entry name" value="PROTEIN CANOPY HOMOLOG 4"/>
    <property type="match status" value="1"/>
</dbReference>
<dbReference type="InterPro" id="IPR055355">
    <property type="entry name" value="ZP-C"/>
</dbReference>
<feature type="region of interest" description="Disordered" evidence="4">
    <location>
        <begin position="307"/>
        <end position="332"/>
    </location>
</feature>
<protein>
    <recommendedName>
        <fullName evidence="5">ZP domain-containing protein</fullName>
    </recommendedName>
</protein>
<keyword evidence="3" id="KW-1015">Disulfide bond</keyword>
<keyword evidence="2" id="KW-0732">Signal</keyword>
<reference evidence="6 7" key="1">
    <citation type="journal article" date="2018" name="G3 (Bethesda)">
        <title>A High-Quality Reference Genome for the Invasive Mosquitofish Gambusia affinis Using a Chicago Library.</title>
        <authorList>
            <person name="Hoffberg S.L."/>
            <person name="Troendle N.J."/>
            <person name="Glenn T.C."/>
            <person name="Mahmud O."/>
            <person name="Louha S."/>
            <person name="Chalopin D."/>
            <person name="Bennetzen J.L."/>
            <person name="Mauricio R."/>
        </authorList>
    </citation>
    <scope>NUCLEOTIDE SEQUENCE [LARGE SCALE GENOMIC DNA]</scope>
    <source>
        <strain evidence="6">NE01/NJP1002.9</strain>
        <tissue evidence="6">Muscle</tissue>
    </source>
</reference>
<dbReference type="SMART" id="SM00241">
    <property type="entry name" value="ZP"/>
    <property type="match status" value="1"/>
</dbReference>
<proteinExistence type="inferred from homology"/>
<evidence type="ECO:0000256" key="2">
    <source>
        <dbReference type="ARBA" id="ARBA00022729"/>
    </source>
</evidence>
<dbReference type="InterPro" id="IPR042235">
    <property type="entry name" value="ZP-C_dom"/>
</dbReference>
<dbReference type="Pfam" id="PF11938">
    <property type="entry name" value="DUF3456"/>
    <property type="match status" value="1"/>
</dbReference>
<evidence type="ECO:0000256" key="4">
    <source>
        <dbReference type="SAM" id="MobiDB-lite"/>
    </source>
</evidence>
<comment type="similarity">
    <text evidence="1">Belongs to the canopy family.</text>
</comment>
<evidence type="ECO:0000256" key="1">
    <source>
        <dbReference type="ARBA" id="ARBA00007285"/>
    </source>
</evidence>
<dbReference type="EMBL" id="NHOQ01000739">
    <property type="protein sequence ID" value="PWA28863.1"/>
    <property type="molecule type" value="Genomic_DNA"/>
</dbReference>
<dbReference type="FunFam" id="2.60.40.4100:FF:000002">
    <property type="entry name" value="Zona pellucida sperm-binding protein 3"/>
    <property type="match status" value="1"/>
</dbReference>
<dbReference type="Gene3D" id="2.60.40.4100">
    <property type="entry name" value="Zona pellucida, ZP-C domain"/>
    <property type="match status" value="1"/>
</dbReference>
<dbReference type="AlphaFoldDB" id="A0A315W247"/>
<dbReference type="STRING" id="33528.ENSGAFP00000007215"/>
<evidence type="ECO:0000313" key="7">
    <source>
        <dbReference type="Proteomes" id="UP000250572"/>
    </source>
</evidence>
<dbReference type="Gene3D" id="2.60.40.3210">
    <property type="entry name" value="Zona pellucida, ZP-N domain"/>
    <property type="match status" value="1"/>
</dbReference>
<comment type="caution">
    <text evidence="6">The sequence shown here is derived from an EMBL/GenBank/DDBJ whole genome shotgun (WGS) entry which is preliminary data.</text>
</comment>
<gene>
    <name evidence="6" type="ORF">CCH79_00012931</name>
</gene>
<accession>A0A315W247</accession>
<evidence type="ECO:0000256" key="3">
    <source>
        <dbReference type="ARBA" id="ARBA00023157"/>
    </source>
</evidence>
<dbReference type="PANTHER" id="PTHR15382">
    <property type="entry name" value="CTG4A-RELATED"/>
    <property type="match status" value="1"/>
</dbReference>
<dbReference type="InterPro" id="IPR001507">
    <property type="entry name" value="ZP_dom"/>
</dbReference>